<organism evidence="2 3">
    <name type="scientific">Pseudonocardia sediminis</name>
    <dbReference type="NCBI Taxonomy" id="1397368"/>
    <lineage>
        <taxon>Bacteria</taxon>
        <taxon>Bacillati</taxon>
        <taxon>Actinomycetota</taxon>
        <taxon>Actinomycetes</taxon>
        <taxon>Pseudonocardiales</taxon>
        <taxon>Pseudonocardiaceae</taxon>
        <taxon>Pseudonocardia</taxon>
    </lineage>
</organism>
<dbReference type="Proteomes" id="UP000291591">
    <property type="component" value="Unassembled WGS sequence"/>
</dbReference>
<dbReference type="RefSeq" id="WP_130291588.1">
    <property type="nucleotide sequence ID" value="NZ_SHKL01000001.1"/>
</dbReference>
<dbReference type="OrthoDB" id="9931990at2"/>
<feature type="compositionally biased region" description="Basic and acidic residues" evidence="1">
    <location>
        <begin position="28"/>
        <end position="49"/>
    </location>
</feature>
<dbReference type="EMBL" id="SHKL01000001">
    <property type="protein sequence ID" value="RZT87435.1"/>
    <property type="molecule type" value="Genomic_DNA"/>
</dbReference>
<proteinExistence type="predicted"/>
<reference evidence="2 3" key="1">
    <citation type="submission" date="2019-02" db="EMBL/GenBank/DDBJ databases">
        <title>Sequencing the genomes of 1000 actinobacteria strains.</title>
        <authorList>
            <person name="Klenk H.-P."/>
        </authorList>
    </citation>
    <scope>NUCLEOTIDE SEQUENCE [LARGE SCALE GENOMIC DNA]</scope>
    <source>
        <strain evidence="2 3">DSM 45779</strain>
    </source>
</reference>
<dbReference type="AlphaFoldDB" id="A0A4Q7V035"/>
<feature type="region of interest" description="Disordered" evidence="1">
    <location>
        <begin position="1"/>
        <end position="78"/>
    </location>
</feature>
<accession>A0A4Q7V035</accession>
<evidence type="ECO:0000313" key="2">
    <source>
        <dbReference type="EMBL" id="RZT87435.1"/>
    </source>
</evidence>
<name>A0A4Q7V035_PSEST</name>
<gene>
    <name evidence="2" type="ORF">EV383_4359</name>
</gene>
<evidence type="ECO:0000313" key="3">
    <source>
        <dbReference type="Proteomes" id="UP000291591"/>
    </source>
</evidence>
<sequence length="78" mass="8452">MSRHADFDGDGVLDHQQDPAPTESAEPPTDHGYVHTDPATDPHWPRITDTDDAPDCFPDGWASEPTERDQAAIDAGNA</sequence>
<protein>
    <submittedName>
        <fullName evidence="2">Uncharacterized protein</fullName>
    </submittedName>
</protein>
<keyword evidence="3" id="KW-1185">Reference proteome</keyword>
<comment type="caution">
    <text evidence="2">The sequence shown here is derived from an EMBL/GenBank/DDBJ whole genome shotgun (WGS) entry which is preliminary data.</text>
</comment>
<feature type="compositionally biased region" description="Basic and acidic residues" evidence="1">
    <location>
        <begin position="1"/>
        <end position="17"/>
    </location>
</feature>
<evidence type="ECO:0000256" key="1">
    <source>
        <dbReference type="SAM" id="MobiDB-lite"/>
    </source>
</evidence>